<proteinExistence type="predicted"/>
<dbReference type="InterPro" id="IPR021486">
    <property type="entry name" value="DUF3139"/>
</dbReference>
<evidence type="ECO:0000313" key="2">
    <source>
        <dbReference type="Proteomes" id="UP000029278"/>
    </source>
</evidence>
<dbReference type="Proteomes" id="UP000029278">
    <property type="component" value="Unassembled WGS sequence"/>
</dbReference>
<evidence type="ECO:0008006" key="3">
    <source>
        <dbReference type="Google" id="ProtNLM"/>
    </source>
</evidence>
<name>A0A090YCL1_PAEMA</name>
<dbReference type="EMBL" id="JMQA01000041">
    <property type="protein sequence ID" value="KFM95931.1"/>
    <property type="molecule type" value="Genomic_DNA"/>
</dbReference>
<keyword evidence="2" id="KW-1185">Reference proteome</keyword>
<accession>A0A090YCL1</accession>
<reference evidence="1 2" key="1">
    <citation type="submission" date="2014-04" db="EMBL/GenBank/DDBJ databases">
        <authorList>
            <person name="Bishop-Lilly K.A."/>
            <person name="Broomall S.M."/>
            <person name="Chain P.S."/>
            <person name="Chertkov O."/>
            <person name="Coyne S.R."/>
            <person name="Daligault H.E."/>
            <person name="Davenport K.W."/>
            <person name="Erkkila T."/>
            <person name="Frey K.G."/>
            <person name="Gibbons H.S."/>
            <person name="Gu W."/>
            <person name="Jaissle J."/>
            <person name="Johnson S.L."/>
            <person name="Koroleva G.I."/>
            <person name="Ladner J.T."/>
            <person name="Lo C.-C."/>
            <person name="Minogue T.D."/>
            <person name="Munk C."/>
            <person name="Palacios G.F."/>
            <person name="Redden C.L."/>
            <person name="Rosenzweig C.N."/>
            <person name="Scholz M.B."/>
            <person name="Teshima H."/>
            <person name="Xu Y."/>
        </authorList>
    </citation>
    <scope>NUCLEOTIDE SEQUENCE [LARGE SCALE GENOMIC DNA]</scope>
    <source>
        <strain evidence="1 2">8244</strain>
    </source>
</reference>
<dbReference type="HOGENOM" id="CLU_2082514_0_0_9"/>
<dbReference type="STRING" id="44252.DJ90_2169"/>
<evidence type="ECO:0000313" key="1">
    <source>
        <dbReference type="EMBL" id="KFM95931.1"/>
    </source>
</evidence>
<dbReference type="PATRIC" id="fig|44252.3.peg.5039"/>
<comment type="caution">
    <text evidence="1">The sequence shown here is derived from an EMBL/GenBank/DDBJ whole genome shotgun (WGS) entry which is preliminary data.</text>
</comment>
<dbReference type="Pfam" id="PF11337">
    <property type="entry name" value="DUF3139"/>
    <property type="match status" value="1"/>
</dbReference>
<gene>
    <name evidence="1" type="ORF">DJ90_2169</name>
</gene>
<dbReference type="AlphaFoldDB" id="A0A090YCL1"/>
<protein>
    <recommendedName>
        <fullName evidence="3">DUF3139 domain-containing protein</fullName>
    </recommendedName>
</protein>
<sequence length="130" mass="15111">MRSISIEGSKNKGMIPIRKKFKTGLAVLLIMLVATPFVYVQANKIIYAQRVTHYLLEEQHYAKSDIKSVKGVWGIKLPAFYAVVTFKDEPYVEYVYFAHNEVLQFNYRLTKEGQEKGITKTDLKHYVPYD</sequence>
<organism evidence="1 2">
    <name type="scientific">Paenibacillus macerans</name>
    <name type="common">Bacillus macerans</name>
    <dbReference type="NCBI Taxonomy" id="44252"/>
    <lineage>
        <taxon>Bacteria</taxon>
        <taxon>Bacillati</taxon>
        <taxon>Bacillota</taxon>
        <taxon>Bacilli</taxon>
        <taxon>Bacillales</taxon>
        <taxon>Paenibacillaceae</taxon>
        <taxon>Paenibacillus</taxon>
    </lineage>
</organism>